<dbReference type="EMBL" id="MU806447">
    <property type="protein sequence ID" value="KAJ3835099.1"/>
    <property type="molecule type" value="Genomic_DNA"/>
</dbReference>
<feature type="compositionally biased region" description="Polar residues" evidence="1">
    <location>
        <begin position="320"/>
        <end position="335"/>
    </location>
</feature>
<evidence type="ECO:0000256" key="1">
    <source>
        <dbReference type="SAM" id="MobiDB-lite"/>
    </source>
</evidence>
<keyword evidence="3" id="KW-1185">Reference proteome</keyword>
<feature type="compositionally biased region" description="Acidic residues" evidence="1">
    <location>
        <begin position="34"/>
        <end position="43"/>
    </location>
</feature>
<organism evidence="2 3">
    <name type="scientific">Lentinula raphanica</name>
    <dbReference type="NCBI Taxonomy" id="153919"/>
    <lineage>
        <taxon>Eukaryota</taxon>
        <taxon>Fungi</taxon>
        <taxon>Dikarya</taxon>
        <taxon>Basidiomycota</taxon>
        <taxon>Agaricomycotina</taxon>
        <taxon>Agaricomycetes</taxon>
        <taxon>Agaricomycetidae</taxon>
        <taxon>Agaricales</taxon>
        <taxon>Marasmiineae</taxon>
        <taxon>Omphalotaceae</taxon>
        <taxon>Lentinula</taxon>
    </lineage>
</organism>
<feature type="compositionally biased region" description="Low complexity" evidence="1">
    <location>
        <begin position="90"/>
        <end position="106"/>
    </location>
</feature>
<feature type="compositionally biased region" description="Low complexity" evidence="1">
    <location>
        <begin position="511"/>
        <end position="533"/>
    </location>
</feature>
<sequence length="616" mass="66457">MATVVHRASSALHDHPSTSLVPQRRPREPSIEIIDVDELDETEYMPRPGAGPSASSQGPPSQRRRLSPDEVIILDSDDEEYDPSAFATNSGASQSSSSQVNSRDISPPAWNGRPTTYTFPRPEDPSIIPMRRNPPSFPSTSAPVIADPTVSDYERFLQNNILPATHASGSRTRRAAALSAADGLPAPSSSSHPLPDSRTSNRAPIRAGGGLITSSRAHAAERRVERERLAQLRASGQTGARFRVRRPPPLAEDMHFVGLFRHDSPDFFDPFETIGYNGLVRYGPGFVHPLATRKTDEPDYRSEYTHPQPAGLGFSYDFDPSSSQEQTAYSTNPAEQNPVMPISSQDNPIVLDDDGEIVQEPKPKPADTGIDASSSTSPVSVSLVCSKCLDPLLLGEGASAIALEMAAAGASAAQVESERKARKIWGLRCGHLIDGKCLEALAYPVGALDAQKQDVKGKGKGKSLFVDMGHPEGVQREGDGNGVHPDLLPPWLNPNPIRSRLRSASSRHGANTNTNTNDSSWSSSHSHDSSTPGTSPPPPRSLGASIARRYLPTPIADFLGGYGQSKPKHPPKPKLQQTYLWRCPVSRCGKFHTSVKMDGVWGQEQDKGEGAIPLFI</sequence>
<dbReference type="Proteomes" id="UP001163846">
    <property type="component" value="Unassembled WGS sequence"/>
</dbReference>
<feature type="compositionally biased region" description="Low complexity" evidence="1">
    <location>
        <begin position="164"/>
        <end position="200"/>
    </location>
</feature>
<feature type="region of interest" description="Disordered" evidence="1">
    <location>
        <begin position="318"/>
        <end position="339"/>
    </location>
</feature>
<gene>
    <name evidence="2" type="ORF">F5878DRAFT_628834</name>
</gene>
<feature type="compositionally biased region" description="Basic and acidic residues" evidence="1">
    <location>
        <begin position="469"/>
        <end position="479"/>
    </location>
</feature>
<feature type="region of interest" description="Disordered" evidence="1">
    <location>
        <begin position="453"/>
        <end position="544"/>
    </location>
</feature>
<name>A0AA38P2I3_9AGAR</name>
<reference evidence="2" key="1">
    <citation type="submission" date="2022-08" db="EMBL/GenBank/DDBJ databases">
        <authorList>
            <consortium name="DOE Joint Genome Institute"/>
            <person name="Min B."/>
            <person name="Riley R."/>
            <person name="Sierra-Patev S."/>
            <person name="Naranjo-Ortiz M."/>
            <person name="Looney B."/>
            <person name="Konkel Z."/>
            <person name="Slot J.C."/>
            <person name="Sakamoto Y."/>
            <person name="Steenwyk J.L."/>
            <person name="Rokas A."/>
            <person name="Carro J."/>
            <person name="Camarero S."/>
            <person name="Ferreira P."/>
            <person name="Molpeceres G."/>
            <person name="Ruiz-Duenas F.J."/>
            <person name="Serrano A."/>
            <person name="Henrissat B."/>
            <person name="Drula E."/>
            <person name="Hughes K.W."/>
            <person name="Mata J.L."/>
            <person name="Ishikawa N.K."/>
            <person name="Vargas-Isla R."/>
            <person name="Ushijima S."/>
            <person name="Smith C.A."/>
            <person name="Ahrendt S."/>
            <person name="Andreopoulos W."/>
            <person name="He G."/>
            <person name="Labutti K."/>
            <person name="Lipzen A."/>
            <person name="Ng V."/>
            <person name="Sandor L."/>
            <person name="Barry K."/>
            <person name="Martinez A.T."/>
            <person name="Xiao Y."/>
            <person name="Gibbons J.G."/>
            <person name="Terashima K."/>
            <person name="Hibbett D.S."/>
            <person name="Grigoriev I.V."/>
        </authorList>
    </citation>
    <scope>NUCLEOTIDE SEQUENCE</scope>
    <source>
        <strain evidence="2">TFB9207</strain>
    </source>
</reference>
<feature type="region of interest" description="Disordered" evidence="1">
    <location>
        <begin position="164"/>
        <end position="209"/>
    </location>
</feature>
<dbReference type="AlphaFoldDB" id="A0AA38P2I3"/>
<comment type="caution">
    <text evidence="2">The sequence shown here is derived from an EMBL/GenBank/DDBJ whole genome shotgun (WGS) entry which is preliminary data.</text>
</comment>
<proteinExistence type="predicted"/>
<feature type="region of interest" description="Disordered" evidence="1">
    <location>
        <begin position="1"/>
        <end position="128"/>
    </location>
</feature>
<feature type="compositionally biased region" description="Low complexity" evidence="1">
    <location>
        <begin position="46"/>
        <end position="61"/>
    </location>
</feature>
<evidence type="ECO:0000313" key="2">
    <source>
        <dbReference type="EMBL" id="KAJ3835099.1"/>
    </source>
</evidence>
<evidence type="ECO:0000313" key="3">
    <source>
        <dbReference type="Proteomes" id="UP001163846"/>
    </source>
</evidence>
<protein>
    <submittedName>
        <fullName evidence="2">Uncharacterized protein</fullName>
    </submittedName>
</protein>
<accession>A0AA38P2I3</accession>